<comment type="caution">
    <text evidence="1">The sequence shown here is derived from an EMBL/GenBank/DDBJ whole genome shotgun (WGS) entry which is preliminary data.</text>
</comment>
<sequence length="219" mass="26359">MNNIFSYNDFVIFVRAFQEMNFCDFKQEEIQNPYPNWYDYDATYRDEYNYKTTVEFCLSDDGDITWGIWFPCKDAEDEIEELFEDFIKWKSGKRDDRFTRFEEPIMTSLPAQDVEVLHYQDPHKLYVMEVYKKLTDQIERAENGQISFREVFNRFSVRDFLPQYTIVPTSWHVDDIRDRFPEGTSDEELMVELLKIERVLSESAVANGWEVINDCLIQN</sequence>
<dbReference type="GeneID" id="94492163"/>
<dbReference type="EMBL" id="JAMDNP010000049">
    <property type="protein sequence ID" value="MCY9763146.1"/>
    <property type="molecule type" value="Genomic_DNA"/>
</dbReference>
<dbReference type="Proteomes" id="UP001527181">
    <property type="component" value="Unassembled WGS sequence"/>
</dbReference>
<proteinExistence type="predicted"/>
<reference evidence="1 2" key="1">
    <citation type="submission" date="2022-05" db="EMBL/GenBank/DDBJ databases">
        <title>Genome Sequencing of Bee-Associated Microbes.</title>
        <authorList>
            <person name="Dunlap C."/>
        </authorList>
    </citation>
    <scope>NUCLEOTIDE SEQUENCE [LARGE SCALE GENOMIC DNA]</scope>
    <source>
        <strain evidence="1 2">NRRL B-04010</strain>
    </source>
</reference>
<organism evidence="1 2">
    <name type="scientific">Paenibacillus alvei</name>
    <name type="common">Bacillus alvei</name>
    <dbReference type="NCBI Taxonomy" id="44250"/>
    <lineage>
        <taxon>Bacteria</taxon>
        <taxon>Bacillati</taxon>
        <taxon>Bacillota</taxon>
        <taxon>Bacilli</taxon>
        <taxon>Bacillales</taxon>
        <taxon>Paenibacillaceae</taxon>
        <taxon>Paenibacillus</taxon>
    </lineage>
</organism>
<evidence type="ECO:0000313" key="1">
    <source>
        <dbReference type="EMBL" id="MCY9763146.1"/>
    </source>
</evidence>
<accession>A0ABT4H3A9</accession>
<gene>
    <name evidence="1" type="ORF">M5X12_21670</name>
</gene>
<protein>
    <submittedName>
        <fullName evidence="1">Uncharacterized protein</fullName>
    </submittedName>
</protein>
<dbReference type="RefSeq" id="WP_005551971.1">
    <property type="nucleotide sequence ID" value="NZ_JAMDLX010000026.1"/>
</dbReference>
<name>A0ABT4H3A9_PAEAL</name>
<evidence type="ECO:0000313" key="2">
    <source>
        <dbReference type="Proteomes" id="UP001527181"/>
    </source>
</evidence>
<keyword evidence="2" id="KW-1185">Reference proteome</keyword>